<protein>
    <submittedName>
        <fullName evidence="2">Uncharacterized protein</fullName>
    </submittedName>
</protein>
<gene>
    <name evidence="2" type="ORF">PMAYCL1PPCAC_07893</name>
</gene>
<name>A0AAN5C543_9BILA</name>
<evidence type="ECO:0000313" key="2">
    <source>
        <dbReference type="EMBL" id="GMR37698.1"/>
    </source>
</evidence>
<comment type="caution">
    <text evidence="2">The sequence shown here is derived from an EMBL/GenBank/DDBJ whole genome shotgun (WGS) entry which is preliminary data.</text>
</comment>
<reference evidence="3" key="1">
    <citation type="submission" date="2022-10" db="EMBL/GenBank/DDBJ databases">
        <title>Genome assembly of Pristionchus species.</title>
        <authorList>
            <person name="Yoshida K."/>
            <person name="Sommer R.J."/>
        </authorList>
    </citation>
    <scope>NUCLEOTIDE SEQUENCE [LARGE SCALE GENOMIC DNA]</scope>
    <source>
        <strain evidence="3">RS5460</strain>
    </source>
</reference>
<dbReference type="EMBL" id="BTRK01000002">
    <property type="protein sequence ID" value="GMR37698.1"/>
    <property type="molecule type" value="Genomic_DNA"/>
</dbReference>
<dbReference type="AlphaFoldDB" id="A0AAN5C543"/>
<proteinExistence type="predicted"/>
<evidence type="ECO:0000313" key="3">
    <source>
        <dbReference type="Proteomes" id="UP001328107"/>
    </source>
</evidence>
<organism evidence="2 3">
    <name type="scientific">Pristionchus mayeri</name>
    <dbReference type="NCBI Taxonomy" id="1317129"/>
    <lineage>
        <taxon>Eukaryota</taxon>
        <taxon>Metazoa</taxon>
        <taxon>Ecdysozoa</taxon>
        <taxon>Nematoda</taxon>
        <taxon>Chromadorea</taxon>
        <taxon>Rhabditida</taxon>
        <taxon>Rhabditina</taxon>
        <taxon>Diplogasteromorpha</taxon>
        <taxon>Diplogasteroidea</taxon>
        <taxon>Neodiplogasteridae</taxon>
        <taxon>Pristionchus</taxon>
    </lineage>
</organism>
<keyword evidence="3" id="KW-1185">Reference proteome</keyword>
<accession>A0AAN5C543</accession>
<dbReference type="InterPro" id="IPR018247">
    <property type="entry name" value="EF_Hand_1_Ca_BS"/>
</dbReference>
<feature type="non-terminal residue" evidence="2">
    <location>
        <position position="523"/>
    </location>
</feature>
<feature type="region of interest" description="Disordered" evidence="1">
    <location>
        <begin position="150"/>
        <end position="219"/>
    </location>
</feature>
<dbReference type="PROSITE" id="PS00018">
    <property type="entry name" value="EF_HAND_1"/>
    <property type="match status" value="1"/>
</dbReference>
<feature type="non-terminal residue" evidence="2">
    <location>
        <position position="1"/>
    </location>
</feature>
<dbReference type="Proteomes" id="UP001328107">
    <property type="component" value="Unassembled WGS sequence"/>
</dbReference>
<evidence type="ECO:0000256" key="1">
    <source>
        <dbReference type="SAM" id="MobiDB-lite"/>
    </source>
</evidence>
<feature type="compositionally biased region" description="Polar residues" evidence="1">
    <location>
        <begin position="160"/>
        <end position="179"/>
    </location>
</feature>
<sequence length="523" mass="60076">SKARFFDTYDLIFETPPPYVRQPVTRNGLFELAACVGKSVRPSDIDKIWPKNKEAISLDEAFEVFTELKEIELPKKDIRLPTENLFHRLQRMDLPGEDRFFMEKYWKQFTDERGDFEIQRFARVLAEDREIFLDEQDDLRAFWQEERERTKIGEAPARAPSSNSSTDSSKAGEPVSSSDRNPRIEEVVEVLVPSEEADRPVSMQESTISEDPLADGKSSSGCGFLSLSGGRKHCVGVYFTVAAPTLYNLSFRVKRHSHIPDSPFKHDVIGYVKNEDSGEITAVTTRVYRHEEDGEVFKVFGTGTMEFAAGSYHFAVTNLDTKARKEDEISAYQRAKFVNEEGGITAHFRVLLYDIFDVFDINMNKVLEKSEFDLFTHLSENNLEEGKGEYMGDEEWTKLSELLKFDPKMGMPISAFVNMFKLEIGGGADALNDVAINMRNIGVNPKFEQDRMCPYKLFVSSVEKQQLRSQLFDVDQDVTESLPYFLYDRGEELMELDVSSNRLDYSFNWKLFRAKYFAVLVCR</sequence>